<keyword evidence="1" id="KW-0812">Transmembrane</keyword>
<feature type="transmembrane region" description="Helical" evidence="1">
    <location>
        <begin position="32"/>
        <end position="53"/>
    </location>
</feature>
<protein>
    <submittedName>
        <fullName evidence="2">Uncharacterized protein</fullName>
    </submittedName>
</protein>
<organism evidence="2 3">
    <name type="scientific">Gemmata obscuriglobus</name>
    <dbReference type="NCBI Taxonomy" id="114"/>
    <lineage>
        <taxon>Bacteria</taxon>
        <taxon>Pseudomonadati</taxon>
        <taxon>Planctomycetota</taxon>
        <taxon>Planctomycetia</taxon>
        <taxon>Gemmatales</taxon>
        <taxon>Gemmataceae</taxon>
        <taxon>Gemmata</taxon>
    </lineage>
</organism>
<dbReference type="EMBL" id="CP025958">
    <property type="protein sequence ID" value="AWM38531.1"/>
    <property type="molecule type" value="Genomic_DNA"/>
</dbReference>
<dbReference type="AlphaFoldDB" id="A0A2Z3H101"/>
<dbReference type="KEGG" id="gog:C1280_17110"/>
<evidence type="ECO:0000313" key="3">
    <source>
        <dbReference type="Proteomes" id="UP000245802"/>
    </source>
</evidence>
<dbReference type="Proteomes" id="UP000245802">
    <property type="component" value="Chromosome"/>
</dbReference>
<reference evidence="2 3" key="1">
    <citation type="submission" date="2018-01" db="EMBL/GenBank/DDBJ databases">
        <title>G. obscuriglobus.</title>
        <authorList>
            <person name="Franke J."/>
            <person name="Blomberg W."/>
            <person name="Selmecki A."/>
        </authorList>
    </citation>
    <scope>NUCLEOTIDE SEQUENCE [LARGE SCALE GENOMIC DNA]</scope>
    <source>
        <strain evidence="2 3">DSM 5831</strain>
    </source>
</reference>
<name>A0A2Z3H101_9BACT</name>
<dbReference type="RefSeq" id="WP_010036553.1">
    <property type="nucleotide sequence ID" value="NZ_CP025958.1"/>
</dbReference>
<keyword evidence="1" id="KW-1133">Transmembrane helix</keyword>
<proteinExistence type="predicted"/>
<keyword evidence="3" id="KW-1185">Reference proteome</keyword>
<gene>
    <name evidence="2" type="ORF">C1280_17110</name>
</gene>
<keyword evidence="1" id="KW-0472">Membrane</keyword>
<evidence type="ECO:0000313" key="2">
    <source>
        <dbReference type="EMBL" id="AWM38531.1"/>
    </source>
</evidence>
<evidence type="ECO:0000256" key="1">
    <source>
        <dbReference type="SAM" id="Phobius"/>
    </source>
</evidence>
<sequence>MELLQNSFYLFEAIRPLAAAAGAVGQFLRQPLIVVFIVVGIGIGPAGLGLTRLGEGIGQGQRVLIAL</sequence>
<accession>A0A2Z3H101</accession>